<sequence length="770" mass="89831">MDDIACLSYLPHQHEITLRRNDGSNLTAKLIRPPFPELRDGNLQGNKEEVSIEFKDPGLDYLHGRKSNLDVENGFVDPPPEKVQTHDSMSDADFAPKEQESNDSMFAADPAPKEPETHDGPSTTETAPKEQETYDGLGQLLEKHKSDEDMRYLHKEWCICLDSVSESDDKQLRKAASRENSNDNYLYCPHAIDIQSGDLNHFRCHWSKGQPLIVSNALETTLGLSWEPMVMWRAFHQVSHVNHGQLLEGERVYYDEDENPFHSNHDSKYADEEAQHHNQNNRNNRYRRPLDLKADIHVFEGKIQPDEFIDWLNTVERIFDYQDVPEDVKVKIVAIKLKRHASVWWEQLKLRRARENKSKIRTWEKMKRELRKKFLPNGYLQDAFLQLHDFTQQKLSVNKPAYRMNPTENAELQRQVDELLKKGMMRESMSPCAVPVLLVPKKDGSFRMCVDSRAVNKITIKYRFLIPRLDDMLDQLHGASIFSKIDLRSGYHQIRIRTGLSWSILMIFSSLAKEKQNTWITSQQYLKFCPNNSFITLVSPITECLKRGNFIWTKEAQASFERIKARMTEAHVLALPNFEKVFELDCDASGVGICAVLSQDNHPVAFFIEKLSELRQKYTTYEKEFYAIVRALEHWRHYLISKDSILHFDHEALAYINGQHKLKPRHTRWVEFLRRSFLSIMKVNVHGFEIIKELYKEDKFLSKIIEQCSNSPYKEFVFQDGFLFRGNQLCIPDCSIRLEIIKEAHEGGLSGHFGRDKTTNLLKDHFFGQE</sequence>
<feature type="domain" description="Reverse transcriptase RNase H-like" evidence="10">
    <location>
        <begin position="577"/>
        <end position="674"/>
    </location>
</feature>
<protein>
    <recommendedName>
        <fullName evidence="13">Retrovirus-related Pol polyprotein from transposon 17.6</fullName>
    </recommendedName>
</protein>
<dbReference type="PANTHER" id="PTHR35046">
    <property type="entry name" value="ZINC KNUCKLE (CCHC-TYPE) FAMILY PROTEIN"/>
    <property type="match status" value="1"/>
</dbReference>
<evidence type="ECO:0000259" key="10">
    <source>
        <dbReference type="Pfam" id="PF17917"/>
    </source>
</evidence>
<dbReference type="InterPro" id="IPR041373">
    <property type="entry name" value="RT_RNaseH"/>
</dbReference>
<comment type="caution">
    <text evidence="12">The sequence shown here is derived from an EMBL/GenBank/DDBJ whole genome shotgun (WGS) entry which is preliminary data.</text>
</comment>
<dbReference type="Gene3D" id="1.10.340.70">
    <property type="match status" value="1"/>
</dbReference>
<evidence type="ECO:0000259" key="11">
    <source>
        <dbReference type="Pfam" id="PF17921"/>
    </source>
</evidence>
<gene>
    <name evidence="12" type="ORF">Tci_032030</name>
</gene>
<name>A0A6L2LHH6_TANCI</name>
<evidence type="ECO:0000256" key="6">
    <source>
        <dbReference type="ARBA" id="ARBA00022918"/>
    </source>
</evidence>
<dbReference type="CDD" id="cd01647">
    <property type="entry name" value="RT_LTR"/>
    <property type="match status" value="1"/>
</dbReference>
<keyword evidence="6" id="KW-0695">RNA-directed DNA polymerase</keyword>
<dbReference type="InterPro" id="IPR041588">
    <property type="entry name" value="Integrase_H2C2"/>
</dbReference>
<organism evidence="12">
    <name type="scientific">Tanacetum cinerariifolium</name>
    <name type="common">Dalmatian daisy</name>
    <name type="synonym">Chrysanthemum cinerariifolium</name>
    <dbReference type="NCBI Taxonomy" id="118510"/>
    <lineage>
        <taxon>Eukaryota</taxon>
        <taxon>Viridiplantae</taxon>
        <taxon>Streptophyta</taxon>
        <taxon>Embryophyta</taxon>
        <taxon>Tracheophyta</taxon>
        <taxon>Spermatophyta</taxon>
        <taxon>Magnoliopsida</taxon>
        <taxon>eudicotyledons</taxon>
        <taxon>Gunneridae</taxon>
        <taxon>Pentapetalae</taxon>
        <taxon>asterids</taxon>
        <taxon>campanulids</taxon>
        <taxon>Asterales</taxon>
        <taxon>Asteraceae</taxon>
        <taxon>Asteroideae</taxon>
        <taxon>Anthemideae</taxon>
        <taxon>Anthemidinae</taxon>
        <taxon>Tanacetum</taxon>
    </lineage>
</organism>
<dbReference type="GO" id="GO:0003964">
    <property type="term" value="F:RNA-directed DNA polymerase activity"/>
    <property type="evidence" value="ECO:0007669"/>
    <property type="project" value="UniProtKB-KW"/>
</dbReference>
<dbReference type="CDD" id="cd09274">
    <property type="entry name" value="RNase_HI_RT_Ty3"/>
    <property type="match status" value="1"/>
</dbReference>
<dbReference type="AlphaFoldDB" id="A0A6L2LHH6"/>
<dbReference type="InterPro" id="IPR043128">
    <property type="entry name" value="Rev_trsase/Diguanyl_cyclase"/>
</dbReference>
<dbReference type="SUPFAM" id="SSF56672">
    <property type="entry name" value="DNA/RNA polymerases"/>
    <property type="match status" value="1"/>
</dbReference>
<feature type="domain" description="Retrotransposon gag" evidence="9">
    <location>
        <begin position="331"/>
        <end position="399"/>
    </location>
</feature>
<keyword evidence="2" id="KW-0548">Nucleotidyltransferase</keyword>
<dbReference type="Pfam" id="PF03732">
    <property type="entry name" value="Retrotrans_gag"/>
    <property type="match status" value="1"/>
</dbReference>
<evidence type="ECO:0000256" key="2">
    <source>
        <dbReference type="ARBA" id="ARBA00022695"/>
    </source>
</evidence>
<accession>A0A6L2LHH6</accession>
<keyword evidence="1" id="KW-0808">Transferase</keyword>
<feature type="domain" description="Reverse transcriptase" evidence="8">
    <location>
        <begin position="439"/>
        <end position="502"/>
    </location>
</feature>
<evidence type="ECO:0000256" key="5">
    <source>
        <dbReference type="ARBA" id="ARBA00022801"/>
    </source>
</evidence>
<keyword evidence="5" id="KW-0378">Hydrolase</keyword>
<dbReference type="GO" id="GO:0004519">
    <property type="term" value="F:endonuclease activity"/>
    <property type="evidence" value="ECO:0007669"/>
    <property type="project" value="UniProtKB-KW"/>
</dbReference>
<dbReference type="Gene3D" id="3.30.70.270">
    <property type="match status" value="2"/>
</dbReference>
<evidence type="ECO:0000256" key="7">
    <source>
        <dbReference type="SAM" id="MobiDB-lite"/>
    </source>
</evidence>
<keyword evidence="3" id="KW-0540">Nuclease</keyword>
<evidence type="ECO:0000256" key="4">
    <source>
        <dbReference type="ARBA" id="ARBA00022759"/>
    </source>
</evidence>
<evidence type="ECO:0000259" key="9">
    <source>
        <dbReference type="Pfam" id="PF03732"/>
    </source>
</evidence>
<dbReference type="PANTHER" id="PTHR35046:SF26">
    <property type="entry name" value="RNA-DIRECTED DNA POLYMERASE"/>
    <property type="match status" value="1"/>
</dbReference>
<dbReference type="Gene3D" id="3.10.10.10">
    <property type="entry name" value="HIV Type 1 Reverse Transcriptase, subunit A, domain 1"/>
    <property type="match status" value="1"/>
</dbReference>
<dbReference type="Pfam" id="PF17917">
    <property type="entry name" value="RT_RNaseH"/>
    <property type="match status" value="1"/>
</dbReference>
<reference evidence="12" key="1">
    <citation type="journal article" date="2019" name="Sci. Rep.">
        <title>Draft genome of Tanacetum cinerariifolium, the natural source of mosquito coil.</title>
        <authorList>
            <person name="Yamashiro T."/>
            <person name="Shiraishi A."/>
            <person name="Satake H."/>
            <person name="Nakayama K."/>
        </authorList>
    </citation>
    <scope>NUCLEOTIDE SEQUENCE</scope>
</reference>
<dbReference type="Pfam" id="PF00078">
    <property type="entry name" value="RVT_1"/>
    <property type="match status" value="1"/>
</dbReference>
<dbReference type="InterPro" id="IPR000477">
    <property type="entry name" value="RT_dom"/>
</dbReference>
<evidence type="ECO:0000256" key="1">
    <source>
        <dbReference type="ARBA" id="ARBA00022679"/>
    </source>
</evidence>
<evidence type="ECO:0008006" key="13">
    <source>
        <dbReference type="Google" id="ProtNLM"/>
    </source>
</evidence>
<feature type="domain" description="Integrase zinc-binding" evidence="11">
    <location>
        <begin position="734"/>
        <end position="767"/>
    </location>
</feature>
<dbReference type="Pfam" id="PF17921">
    <property type="entry name" value="Integrase_H2C2"/>
    <property type="match status" value="1"/>
</dbReference>
<dbReference type="InterPro" id="IPR043502">
    <property type="entry name" value="DNA/RNA_pol_sf"/>
</dbReference>
<evidence type="ECO:0000259" key="8">
    <source>
        <dbReference type="Pfam" id="PF00078"/>
    </source>
</evidence>
<dbReference type="EMBL" id="BKCJ010004274">
    <property type="protein sequence ID" value="GEU60052.1"/>
    <property type="molecule type" value="Genomic_DNA"/>
</dbReference>
<feature type="compositionally biased region" description="Basic and acidic residues" evidence="7">
    <location>
        <begin position="263"/>
        <end position="276"/>
    </location>
</feature>
<evidence type="ECO:0000313" key="12">
    <source>
        <dbReference type="EMBL" id="GEU60052.1"/>
    </source>
</evidence>
<dbReference type="InterPro" id="IPR005162">
    <property type="entry name" value="Retrotrans_gag_dom"/>
</dbReference>
<keyword evidence="4" id="KW-0255">Endonuclease</keyword>
<dbReference type="GO" id="GO:0016787">
    <property type="term" value="F:hydrolase activity"/>
    <property type="evidence" value="ECO:0007669"/>
    <property type="project" value="UniProtKB-KW"/>
</dbReference>
<dbReference type="Gene3D" id="2.60.120.650">
    <property type="entry name" value="Cupin"/>
    <property type="match status" value="1"/>
</dbReference>
<feature type="compositionally biased region" description="Basic and acidic residues" evidence="7">
    <location>
        <begin position="79"/>
        <end position="100"/>
    </location>
</feature>
<feature type="region of interest" description="Disordered" evidence="7">
    <location>
        <begin position="263"/>
        <end position="286"/>
    </location>
</feature>
<feature type="region of interest" description="Disordered" evidence="7">
    <location>
        <begin position="70"/>
        <end position="133"/>
    </location>
</feature>
<evidence type="ECO:0000256" key="3">
    <source>
        <dbReference type="ARBA" id="ARBA00022722"/>
    </source>
</evidence>
<proteinExistence type="predicted"/>